<dbReference type="AlphaFoldDB" id="A0A9Q4DSL8"/>
<dbReference type="EMBL" id="JALANJ010000044">
    <property type="protein sequence ID" value="MCY8122846.1"/>
    <property type="molecule type" value="Genomic_DNA"/>
</dbReference>
<evidence type="ECO:0000313" key="2">
    <source>
        <dbReference type="Proteomes" id="UP001070352"/>
    </source>
</evidence>
<sequence>MLKERGQIGQEFDAKEIAEYLKSKGYKPKLNVNHYRDHFGGSITFWHRLRRYYIAFIQFDKPGDGDPLSSKNGFTQLGMDSKGQAEKIMIQLVAHFNGWYRTTKKPYADDEEWIKLRLKRKE</sequence>
<gene>
    <name evidence="1" type="ORF">MOC45_20035</name>
</gene>
<name>A0A9Q4DSL8_BACSC</name>
<reference evidence="1" key="1">
    <citation type="submission" date="2022-02" db="EMBL/GenBank/DDBJ databases">
        <title>Crop Bioprotection Bacillus Genome Sequencing.</title>
        <authorList>
            <person name="Dunlap C."/>
        </authorList>
    </citation>
    <scope>NUCLEOTIDE SEQUENCE</scope>
    <source>
        <strain evidence="1">M18B4</strain>
    </source>
</reference>
<protein>
    <submittedName>
        <fullName evidence="1">Uncharacterized protein</fullName>
    </submittedName>
</protein>
<dbReference type="Proteomes" id="UP001070352">
    <property type="component" value="Unassembled WGS sequence"/>
</dbReference>
<organism evidence="1 2">
    <name type="scientific">Bacillus spizizenii</name>
    <name type="common">Bacillus subtilis subsp. spizizenii</name>
    <dbReference type="NCBI Taxonomy" id="96241"/>
    <lineage>
        <taxon>Bacteria</taxon>
        <taxon>Bacillati</taxon>
        <taxon>Bacillota</taxon>
        <taxon>Bacilli</taxon>
        <taxon>Bacillales</taxon>
        <taxon>Bacillaceae</taxon>
        <taxon>Bacillus</taxon>
    </lineage>
</organism>
<accession>A0A9Q4DSL8</accession>
<evidence type="ECO:0000313" key="1">
    <source>
        <dbReference type="EMBL" id="MCY8122846.1"/>
    </source>
</evidence>
<proteinExistence type="predicted"/>
<comment type="caution">
    <text evidence="1">The sequence shown here is derived from an EMBL/GenBank/DDBJ whole genome shotgun (WGS) entry which is preliminary data.</text>
</comment>